<dbReference type="Gene3D" id="3.40.50.620">
    <property type="entry name" value="HUPs"/>
    <property type="match status" value="1"/>
</dbReference>
<dbReference type="Pfam" id="PF01902">
    <property type="entry name" value="Diphthami_syn_2"/>
    <property type="match status" value="1"/>
</dbReference>
<dbReference type="SUPFAM" id="SSF52402">
    <property type="entry name" value="Adenine nucleotide alpha hydrolases-like"/>
    <property type="match status" value="1"/>
</dbReference>
<dbReference type="Proteomes" id="UP000198846">
    <property type="component" value="Unassembled WGS sequence"/>
</dbReference>
<dbReference type="InterPro" id="IPR014729">
    <property type="entry name" value="Rossmann-like_a/b/a_fold"/>
</dbReference>
<dbReference type="Gene3D" id="3.90.1490.10">
    <property type="entry name" value="putative n-type atp pyrophosphatase, domain 2"/>
    <property type="match status" value="1"/>
</dbReference>
<dbReference type="RefSeq" id="WP_092133240.1">
    <property type="nucleotide sequence ID" value="NZ_FNQK01000006.1"/>
</dbReference>
<dbReference type="InterPro" id="IPR002761">
    <property type="entry name" value="Diphthami_syn_dom"/>
</dbReference>
<dbReference type="AlphaFoldDB" id="A0A1H3Y996"/>
<name>A0A1H3Y996_BIZPA</name>
<dbReference type="STRING" id="283786.SAMN04487990_106104"/>
<proteinExistence type="predicted"/>
<evidence type="ECO:0000313" key="2">
    <source>
        <dbReference type="EMBL" id="SEA08205.1"/>
    </source>
</evidence>
<evidence type="ECO:0000313" key="3">
    <source>
        <dbReference type="Proteomes" id="UP000198846"/>
    </source>
</evidence>
<gene>
    <name evidence="2" type="ORF">SAMN04487990_106104</name>
</gene>
<reference evidence="2 3" key="1">
    <citation type="submission" date="2016-10" db="EMBL/GenBank/DDBJ databases">
        <authorList>
            <person name="de Groot N.N."/>
        </authorList>
    </citation>
    <scope>NUCLEOTIDE SEQUENCE [LARGE SCALE GENOMIC DNA]</scope>
    <source>
        <strain evidence="2 3">DSM 23842</strain>
    </source>
</reference>
<protein>
    <submittedName>
        <fullName evidence="2">MJ0570-related uncharacterized domain-containing protein</fullName>
    </submittedName>
</protein>
<keyword evidence="3" id="KW-1185">Reference proteome</keyword>
<organism evidence="2 3">
    <name type="scientific">Bizionia paragorgiae</name>
    <dbReference type="NCBI Taxonomy" id="283786"/>
    <lineage>
        <taxon>Bacteria</taxon>
        <taxon>Pseudomonadati</taxon>
        <taxon>Bacteroidota</taxon>
        <taxon>Flavobacteriia</taxon>
        <taxon>Flavobacteriales</taxon>
        <taxon>Flavobacteriaceae</taxon>
        <taxon>Bizionia</taxon>
    </lineage>
</organism>
<accession>A0A1H3Y996</accession>
<feature type="domain" description="Diphthamide synthase" evidence="1">
    <location>
        <begin position="5"/>
        <end position="202"/>
    </location>
</feature>
<dbReference type="EMBL" id="FNQK01000006">
    <property type="protein sequence ID" value="SEA08205.1"/>
    <property type="molecule type" value="Genomic_DNA"/>
</dbReference>
<dbReference type="OrthoDB" id="3572539at2"/>
<sequence length="232" mass="26491">MFKHKTYCNWSSGKDAALALYYTLKDERFDVSELVTSVNSHYQRVTMHGLPLNLLHAQTEAIGIKGTTIELPENPSMEAYNQIMKRTTTRLKNEGYTHSLFGDIFLEDLKQYRENELEKVELTGIFPLWKKDTKTLINTFLDLGFKAVIVCADAKYFNDDFVGQTLSKDLIKKLPEGVDPCGENGEFHTFCYDGPIFKTPVAYSIGEKTYREYDSPNVKGGKSGFWFCDLQS</sequence>
<evidence type="ECO:0000259" key="1">
    <source>
        <dbReference type="Pfam" id="PF01902"/>
    </source>
</evidence>